<evidence type="ECO:0000313" key="2">
    <source>
        <dbReference type="EMBL" id="APD19750.1"/>
    </source>
</evidence>
<feature type="domain" description="Siphovirus-type tail component RIFT-related" evidence="1">
    <location>
        <begin position="9"/>
        <end position="158"/>
    </location>
</feature>
<dbReference type="EMBL" id="KX827368">
    <property type="protein sequence ID" value="APD19750.1"/>
    <property type="molecule type" value="Genomic_DNA"/>
</dbReference>
<evidence type="ECO:0000313" key="3">
    <source>
        <dbReference type="Proteomes" id="UP000221331"/>
    </source>
</evidence>
<protein>
    <submittedName>
        <fullName evidence="2">Tail protein</fullName>
    </submittedName>
</protein>
<gene>
    <name evidence="2" type="ORF">SpT5_002</name>
</gene>
<name>A0A1J0MF72_9CAUD</name>
<sequence length="310" mass="36092">MDIKITKLDGTSYHLEDYKMIVKDVIVESIEMKDDYQDYEGMHGRHLVSSLYHSRKIHVPVFFVADDNLDYAIQRNLLYELVQDEKPFYIQELRRHDKVNYKFKNTLATDYQQVDDHGIPIFDDDNLQVNAKRYLVKLSNVLTPEQKNNIGNVSLEFVTTHLPFAESVETSLDLHKQLINGFWASDDDIDFDDTAKQTYIFNNVKAGQVYYHGTVPNKQFNMYKKVRITIGKATNDFQWSLSGSDLMRVSGVEFKSGDVLEYDGLRITKNGRSVVNESNIALPVFLPGFNEFRFNQNVKKAEFDMRFYSK</sequence>
<dbReference type="Proteomes" id="UP000221331">
    <property type="component" value="Segment"/>
</dbReference>
<dbReference type="Gene3D" id="2.40.30.200">
    <property type="match status" value="1"/>
</dbReference>
<evidence type="ECO:0000259" key="1">
    <source>
        <dbReference type="Pfam" id="PF05709"/>
    </source>
</evidence>
<dbReference type="Pfam" id="PF05709">
    <property type="entry name" value="Sipho_tail"/>
    <property type="match status" value="1"/>
</dbReference>
<dbReference type="InterPro" id="IPR008841">
    <property type="entry name" value="Siphovirus-type_tail_N"/>
</dbReference>
<proteinExistence type="predicted"/>
<reference evidence="2 3" key="1">
    <citation type="submission" date="2016-09" db="EMBL/GenBank/DDBJ databases">
        <title>Whole-genome sequencing of Staphylococcus pseudintermedius phages.</title>
        <authorList>
            <person name="Breteau M."/>
            <person name="Kot W."/>
            <person name="Vogensen F.K."/>
            <person name="Moodley A."/>
            <person name="Wellington E.M.H."/>
            <person name="Hodgson D.A."/>
        </authorList>
    </citation>
    <scope>NUCLEOTIDE SEQUENCE [LARGE SCALE GENOMIC DNA]</scope>
</reference>
<accession>A0A1J0MF72</accession>
<organism evidence="2 3">
    <name type="scientific">Staphylococcus phage SpT5</name>
    <dbReference type="NCBI Taxonomy" id="1913448"/>
    <lineage>
        <taxon>Viruses</taxon>
        <taxon>Duplodnaviria</taxon>
        <taxon>Heunggongvirae</taxon>
        <taxon>Uroviricota</taxon>
        <taxon>Caudoviricetes</taxon>
        <taxon>Coventryvirus</taxon>
        <taxon>Coventryvirus SN8</taxon>
    </lineage>
</organism>